<evidence type="ECO:0000256" key="11">
    <source>
        <dbReference type="ARBA" id="ARBA00023180"/>
    </source>
</evidence>
<dbReference type="OrthoDB" id="5975154at2759"/>
<dbReference type="Pfam" id="PF02931">
    <property type="entry name" value="Neur_chan_LBD"/>
    <property type="match status" value="1"/>
</dbReference>
<feature type="domain" description="Neurotransmitter-gated ion-channel ligand-binding" evidence="16">
    <location>
        <begin position="23"/>
        <end position="228"/>
    </location>
</feature>
<evidence type="ECO:0000256" key="9">
    <source>
        <dbReference type="ARBA" id="ARBA00023157"/>
    </source>
</evidence>
<feature type="signal peptide" evidence="15">
    <location>
        <begin position="1"/>
        <end position="18"/>
    </location>
</feature>
<dbReference type="FunFam" id="1.20.58.390:FF:000043">
    <property type="entry name" value="AcetylCholine Receptor"/>
    <property type="match status" value="1"/>
</dbReference>
<dbReference type="CDD" id="cd18997">
    <property type="entry name" value="LGIC_ECD_nAChR"/>
    <property type="match status" value="1"/>
</dbReference>
<keyword evidence="11" id="KW-0325">Glycoprotein</keyword>
<organism evidence="18 19">
    <name type="scientific">Brachionus calyciflorus</name>
    <dbReference type="NCBI Taxonomy" id="104777"/>
    <lineage>
        <taxon>Eukaryota</taxon>
        <taxon>Metazoa</taxon>
        <taxon>Spiralia</taxon>
        <taxon>Gnathifera</taxon>
        <taxon>Rotifera</taxon>
        <taxon>Eurotatoria</taxon>
        <taxon>Monogononta</taxon>
        <taxon>Pseudotrocha</taxon>
        <taxon>Ploima</taxon>
        <taxon>Brachionidae</taxon>
        <taxon>Brachionus</taxon>
    </lineage>
</organism>
<dbReference type="GO" id="GO:0022848">
    <property type="term" value="F:acetylcholine-gated monoatomic cation-selective channel activity"/>
    <property type="evidence" value="ECO:0007669"/>
    <property type="project" value="InterPro"/>
</dbReference>
<dbReference type="Pfam" id="PF02932">
    <property type="entry name" value="Neur_chan_memb"/>
    <property type="match status" value="1"/>
</dbReference>
<feature type="chain" id="PRO_5033097798" evidence="15">
    <location>
        <begin position="19"/>
        <end position="531"/>
    </location>
</feature>
<evidence type="ECO:0000256" key="14">
    <source>
        <dbReference type="ARBA" id="ARBA00034099"/>
    </source>
</evidence>
<evidence type="ECO:0000256" key="6">
    <source>
        <dbReference type="ARBA" id="ARBA00023018"/>
    </source>
</evidence>
<dbReference type="EMBL" id="CAJNOC010000040">
    <property type="protein sequence ID" value="CAF0709115.1"/>
    <property type="molecule type" value="Genomic_DNA"/>
</dbReference>
<dbReference type="PANTHER" id="PTHR18945">
    <property type="entry name" value="NEUROTRANSMITTER GATED ION CHANNEL"/>
    <property type="match status" value="1"/>
</dbReference>
<keyword evidence="8 15" id="KW-0472">Membrane</keyword>
<evidence type="ECO:0000256" key="7">
    <source>
        <dbReference type="ARBA" id="ARBA00023065"/>
    </source>
</evidence>
<comment type="caution">
    <text evidence="18">The sequence shown here is derived from an EMBL/GenBank/DDBJ whole genome shotgun (WGS) entry which is preliminary data.</text>
</comment>
<feature type="domain" description="Neurotransmitter-gated ion-channel transmembrane" evidence="17">
    <location>
        <begin position="235"/>
        <end position="514"/>
    </location>
</feature>
<feature type="transmembrane region" description="Helical" evidence="15">
    <location>
        <begin position="293"/>
        <end position="315"/>
    </location>
</feature>
<dbReference type="AlphaFoldDB" id="A0A813LZL9"/>
<evidence type="ECO:0000256" key="5">
    <source>
        <dbReference type="ARBA" id="ARBA00022989"/>
    </source>
</evidence>
<evidence type="ECO:0000256" key="3">
    <source>
        <dbReference type="ARBA" id="ARBA00022475"/>
    </source>
</evidence>
<evidence type="ECO:0000256" key="1">
    <source>
        <dbReference type="ARBA" id="ARBA00009237"/>
    </source>
</evidence>
<evidence type="ECO:0000256" key="2">
    <source>
        <dbReference type="ARBA" id="ARBA00022448"/>
    </source>
</evidence>
<evidence type="ECO:0000259" key="16">
    <source>
        <dbReference type="Pfam" id="PF02931"/>
    </source>
</evidence>
<keyword evidence="5 15" id="KW-1133">Transmembrane helix</keyword>
<name>A0A813LZL9_9BILA</name>
<sequence length="531" mass="60323">MEFLLVILLYILIVATQAGEYQRKLLDKLFKNYDPNERPVLDDIDTLNVSVGLAIQQIVDVDEKKQTIVFSGWLDMTWTDYNLQWDPAEYGNITTIRIQSSKIWIPDLLLYNSADDTFDVTAKINAVLSYTGEVNYLPPGMFKSTCPILIDDFPFDEQNCSLKFGSWTHDEATINLTNKSSRAQLDSYIKNGEWYLEDVTSYSKSISYECCPTKFPFVMFVIHIRRRTLYFIINLIFPCLLISFMSILGFSLPPDSGEKIGLEITTLLSIIMFSQIITGIIPESSLSIPKIGIYFASVMIISALSIIANVAVLIFHHRNVKIQQPIPRIIDLVICRFLAKILRMKRPNEEKKSKNKSYNLESELNDNCSKSLLANVLDINDDFGVVGGKSNSLINRNINSRFYLKQQNSNSSNNNNVYLTNNQVGLKRDNSNMSSSGADNFLYESSSINNKADINTVRKNLGAILKEIRVITQKLKDDEEDETKSLNWKFAAMVIDRLCLVVFSIATVLSTVLILFTSKNIFKPSDPHKIF</sequence>
<evidence type="ECO:0000256" key="12">
    <source>
        <dbReference type="ARBA" id="ARBA00023286"/>
    </source>
</evidence>
<dbReference type="CDD" id="cd19051">
    <property type="entry name" value="LGIC_TM_cation"/>
    <property type="match status" value="1"/>
</dbReference>
<dbReference type="InterPro" id="IPR018000">
    <property type="entry name" value="Neurotransmitter_ion_chnl_CS"/>
</dbReference>
<dbReference type="InterPro" id="IPR038050">
    <property type="entry name" value="Neuro_actylchol_rec"/>
</dbReference>
<dbReference type="InterPro" id="IPR006029">
    <property type="entry name" value="Neurotrans-gated_channel_TM"/>
</dbReference>
<dbReference type="InterPro" id="IPR006201">
    <property type="entry name" value="Neur_channel"/>
</dbReference>
<evidence type="ECO:0000313" key="18">
    <source>
        <dbReference type="EMBL" id="CAF0709115.1"/>
    </source>
</evidence>
<gene>
    <name evidence="18" type="ORF">OXX778_LOCUS744</name>
</gene>
<dbReference type="SUPFAM" id="SSF63712">
    <property type="entry name" value="Nicotinic receptor ligand binding domain-like"/>
    <property type="match status" value="1"/>
</dbReference>
<keyword evidence="12" id="KW-1071">Ligand-gated ion channel</keyword>
<evidence type="ECO:0000259" key="17">
    <source>
        <dbReference type="Pfam" id="PF02932"/>
    </source>
</evidence>
<dbReference type="PROSITE" id="PS00236">
    <property type="entry name" value="NEUROTR_ION_CHANNEL"/>
    <property type="match status" value="1"/>
</dbReference>
<keyword evidence="15" id="KW-0732">Signal</keyword>
<keyword evidence="7 15" id="KW-0406">Ion transport</keyword>
<proteinExistence type="inferred from homology"/>
<keyword evidence="19" id="KW-1185">Reference proteome</keyword>
<dbReference type="InterPro" id="IPR036719">
    <property type="entry name" value="Neuro-gated_channel_TM_sf"/>
</dbReference>
<comment type="similarity">
    <text evidence="1">Belongs to the ligand-gated ion channel (TC 1.A.9) family. Acetylcholine receptor (TC 1.A.9.1) subfamily.</text>
</comment>
<keyword evidence="9" id="KW-1015">Disulfide bond</keyword>
<dbReference type="GO" id="GO:0045211">
    <property type="term" value="C:postsynaptic membrane"/>
    <property type="evidence" value="ECO:0007669"/>
    <property type="project" value="InterPro"/>
</dbReference>
<dbReference type="InterPro" id="IPR002394">
    <property type="entry name" value="Nicotinic_acetylcholine_rcpt"/>
</dbReference>
<dbReference type="GO" id="GO:0004888">
    <property type="term" value="F:transmembrane signaling receptor activity"/>
    <property type="evidence" value="ECO:0007669"/>
    <property type="project" value="InterPro"/>
</dbReference>
<keyword evidence="2 15" id="KW-0813">Transport</keyword>
<evidence type="ECO:0000256" key="15">
    <source>
        <dbReference type="RuleBase" id="RU000687"/>
    </source>
</evidence>
<dbReference type="PRINTS" id="PR00252">
    <property type="entry name" value="NRIONCHANNEL"/>
</dbReference>
<evidence type="ECO:0000256" key="8">
    <source>
        <dbReference type="ARBA" id="ARBA00023136"/>
    </source>
</evidence>
<dbReference type="NCBIfam" id="TIGR00860">
    <property type="entry name" value="LIC"/>
    <property type="match status" value="1"/>
</dbReference>
<keyword evidence="3" id="KW-1003">Cell membrane</keyword>
<evidence type="ECO:0000256" key="13">
    <source>
        <dbReference type="ARBA" id="ARBA00023303"/>
    </source>
</evidence>
<feature type="transmembrane region" description="Helical" evidence="15">
    <location>
        <begin position="494"/>
        <end position="516"/>
    </location>
</feature>
<accession>A0A813LZL9</accession>
<keyword evidence="4 15" id="KW-0812">Transmembrane</keyword>
<dbReference type="Proteomes" id="UP000663879">
    <property type="component" value="Unassembled WGS sequence"/>
</dbReference>
<feature type="transmembrane region" description="Helical" evidence="15">
    <location>
        <begin position="260"/>
        <end position="281"/>
    </location>
</feature>
<evidence type="ECO:0000313" key="19">
    <source>
        <dbReference type="Proteomes" id="UP000663879"/>
    </source>
</evidence>
<dbReference type="Gene3D" id="1.20.58.390">
    <property type="entry name" value="Neurotransmitter-gated ion-channel transmembrane domain"/>
    <property type="match status" value="2"/>
</dbReference>
<reference evidence="18" key="1">
    <citation type="submission" date="2021-02" db="EMBL/GenBank/DDBJ databases">
        <authorList>
            <person name="Nowell W R."/>
        </authorList>
    </citation>
    <scope>NUCLEOTIDE SEQUENCE</scope>
    <source>
        <strain evidence="18">Ploen Becks lab</strain>
    </source>
</reference>
<dbReference type="SUPFAM" id="SSF90112">
    <property type="entry name" value="Neurotransmitter-gated ion-channel transmembrane pore"/>
    <property type="match status" value="1"/>
</dbReference>
<dbReference type="FunFam" id="2.70.170.10:FF:000016">
    <property type="entry name" value="Nicotinic acetylcholine receptor subunit"/>
    <property type="match status" value="1"/>
</dbReference>
<keyword evidence="10" id="KW-0675">Receptor</keyword>
<dbReference type="InterPro" id="IPR006202">
    <property type="entry name" value="Neur_chan_lig-bd"/>
</dbReference>
<dbReference type="InterPro" id="IPR036734">
    <property type="entry name" value="Neur_chan_lig-bd_sf"/>
</dbReference>
<feature type="transmembrane region" description="Helical" evidence="15">
    <location>
        <begin position="229"/>
        <end position="248"/>
    </location>
</feature>
<dbReference type="PRINTS" id="PR00254">
    <property type="entry name" value="NICOTINICR"/>
</dbReference>
<evidence type="ECO:0000256" key="10">
    <source>
        <dbReference type="ARBA" id="ARBA00023170"/>
    </source>
</evidence>
<evidence type="ECO:0000256" key="4">
    <source>
        <dbReference type="ARBA" id="ARBA00022692"/>
    </source>
</evidence>
<comment type="subcellular location">
    <subcellularLocation>
        <location evidence="14">Synaptic cell membrane</location>
        <topology evidence="14">Multi-pass membrane protein</topology>
    </subcellularLocation>
</comment>
<dbReference type="Gene3D" id="2.70.170.10">
    <property type="entry name" value="Neurotransmitter-gated ion-channel ligand-binding domain"/>
    <property type="match status" value="1"/>
</dbReference>
<protein>
    <submittedName>
        <fullName evidence="18">Uncharacterized protein</fullName>
    </submittedName>
</protein>
<keyword evidence="6" id="KW-0770">Synapse</keyword>
<keyword evidence="13 15" id="KW-0407">Ion channel</keyword>